<dbReference type="Gene3D" id="3.40.109.10">
    <property type="entry name" value="NADH Oxidase"/>
    <property type="match status" value="1"/>
</dbReference>
<sequence>MLPVIRDRRSVRKYKDIAVPKHLVEEIVEAGILAPSSKNRQPWKFIVTTGAAKEESLHRMEAGLQREKESPLLPESVQHIGGAEYTLAIMRQAPVVIYIVNTLGKDIHCPLGAEERIFELCNAQSIGAAIENMTLTATELGLGSLWICDTYFAYEELNDWLKQEGELLAALAVGYADEAPKARPRKAIEEVVEWW</sequence>
<comment type="caution">
    <text evidence="4">The sequence shown here is derived from an EMBL/GenBank/DDBJ whole genome shotgun (WGS) entry which is preliminary data.</text>
</comment>
<organism evidence="4 5">
    <name type="scientific">Bariatricus massiliensis</name>
    <dbReference type="NCBI Taxonomy" id="1745713"/>
    <lineage>
        <taxon>Bacteria</taxon>
        <taxon>Bacillati</taxon>
        <taxon>Bacillota</taxon>
        <taxon>Clostridia</taxon>
        <taxon>Lachnospirales</taxon>
        <taxon>Lachnospiraceae</taxon>
        <taxon>Bariatricus</taxon>
    </lineage>
</organism>
<evidence type="ECO:0000259" key="3">
    <source>
        <dbReference type="Pfam" id="PF00881"/>
    </source>
</evidence>
<name>A0ABS8DGM1_9FIRM</name>
<evidence type="ECO:0000256" key="1">
    <source>
        <dbReference type="ARBA" id="ARBA00007118"/>
    </source>
</evidence>
<dbReference type="InterPro" id="IPR000415">
    <property type="entry name" value="Nitroreductase-like"/>
</dbReference>
<gene>
    <name evidence="4" type="ORF">LIZ65_09660</name>
</gene>
<feature type="domain" description="Nitroreductase" evidence="3">
    <location>
        <begin position="5"/>
        <end position="175"/>
    </location>
</feature>
<proteinExistence type="inferred from homology"/>
<dbReference type="Proteomes" id="UP001299546">
    <property type="component" value="Unassembled WGS sequence"/>
</dbReference>
<accession>A0ABS8DGM1</accession>
<evidence type="ECO:0000256" key="2">
    <source>
        <dbReference type="ARBA" id="ARBA00023002"/>
    </source>
</evidence>
<reference evidence="4 5" key="1">
    <citation type="submission" date="2021-10" db="EMBL/GenBank/DDBJ databases">
        <title>Collection of gut derived symbiotic bacterial strains cultured from healthy donors.</title>
        <authorList>
            <person name="Lin H."/>
            <person name="Littmann E."/>
            <person name="Kohout C."/>
            <person name="Pamer E.G."/>
        </authorList>
    </citation>
    <scope>NUCLEOTIDE SEQUENCE [LARGE SCALE GENOMIC DNA]</scope>
    <source>
        <strain evidence="4 5">DFI.1.165</strain>
    </source>
</reference>
<evidence type="ECO:0000313" key="5">
    <source>
        <dbReference type="Proteomes" id="UP001299546"/>
    </source>
</evidence>
<comment type="similarity">
    <text evidence="1">Belongs to the nitroreductase family.</text>
</comment>
<dbReference type="RefSeq" id="WP_066737388.1">
    <property type="nucleotide sequence ID" value="NZ_JAJCIQ010000006.1"/>
</dbReference>
<dbReference type="PANTHER" id="PTHR43673:SF10">
    <property type="entry name" value="NADH DEHYDROGENASE_NAD(P)H NITROREDUCTASE XCC3605-RELATED"/>
    <property type="match status" value="1"/>
</dbReference>
<dbReference type="EMBL" id="JAJCIS010000005">
    <property type="protein sequence ID" value="MCB7387556.1"/>
    <property type="molecule type" value="Genomic_DNA"/>
</dbReference>
<dbReference type="PANTHER" id="PTHR43673">
    <property type="entry name" value="NAD(P)H NITROREDUCTASE YDGI-RELATED"/>
    <property type="match status" value="1"/>
</dbReference>
<evidence type="ECO:0000313" key="4">
    <source>
        <dbReference type="EMBL" id="MCB7387556.1"/>
    </source>
</evidence>
<keyword evidence="2" id="KW-0560">Oxidoreductase</keyword>
<dbReference type="Pfam" id="PF00881">
    <property type="entry name" value="Nitroreductase"/>
    <property type="match status" value="1"/>
</dbReference>
<keyword evidence="5" id="KW-1185">Reference proteome</keyword>
<dbReference type="InterPro" id="IPR029479">
    <property type="entry name" value="Nitroreductase"/>
</dbReference>
<protein>
    <submittedName>
        <fullName evidence="4">Nitroreductase family protein</fullName>
    </submittedName>
</protein>
<dbReference type="SUPFAM" id="SSF55469">
    <property type="entry name" value="FMN-dependent nitroreductase-like"/>
    <property type="match status" value="1"/>
</dbReference>